<dbReference type="Pfam" id="PF00135">
    <property type="entry name" value="COesterase"/>
    <property type="match status" value="1"/>
</dbReference>
<dbReference type="GO" id="GO:0052689">
    <property type="term" value="F:carboxylic ester hydrolase activity"/>
    <property type="evidence" value="ECO:0007669"/>
    <property type="project" value="TreeGrafter"/>
</dbReference>
<proteinExistence type="inferred from homology"/>
<dbReference type="PANTHER" id="PTHR43918">
    <property type="entry name" value="ACETYLCHOLINESTERASE"/>
    <property type="match status" value="1"/>
</dbReference>
<dbReference type="OrthoDB" id="408631at2759"/>
<dbReference type="Proteomes" id="UP000813385">
    <property type="component" value="Unassembled WGS sequence"/>
</dbReference>
<dbReference type="SUPFAM" id="SSF53474">
    <property type="entry name" value="alpha/beta-Hydrolases"/>
    <property type="match status" value="1"/>
</dbReference>
<protein>
    <recommendedName>
        <fullName evidence="3">Carboxylic ester hydrolase</fullName>
        <ecNumber evidence="3">3.1.1.-</ecNumber>
    </recommendedName>
</protein>
<organism evidence="5 6">
    <name type="scientific">Plectosphaerella cucumerina</name>
    <dbReference type="NCBI Taxonomy" id="40658"/>
    <lineage>
        <taxon>Eukaryota</taxon>
        <taxon>Fungi</taxon>
        <taxon>Dikarya</taxon>
        <taxon>Ascomycota</taxon>
        <taxon>Pezizomycotina</taxon>
        <taxon>Sordariomycetes</taxon>
        <taxon>Hypocreomycetidae</taxon>
        <taxon>Glomerellales</taxon>
        <taxon>Plectosphaerellaceae</taxon>
        <taxon>Plectosphaerella</taxon>
    </lineage>
</organism>
<dbReference type="Gene3D" id="3.40.50.1820">
    <property type="entry name" value="alpha/beta hydrolase"/>
    <property type="match status" value="1"/>
</dbReference>
<dbReference type="EC" id="3.1.1.-" evidence="3"/>
<dbReference type="InterPro" id="IPR050654">
    <property type="entry name" value="AChE-related_enzymes"/>
</dbReference>
<dbReference type="PANTHER" id="PTHR43918:SF4">
    <property type="entry name" value="CARBOXYLIC ESTER HYDROLASE"/>
    <property type="match status" value="1"/>
</dbReference>
<evidence type="ECO:0000313" key="6">
    <source>
        <dbReference type="Proteomes" id="UP000813385"/>
    </source>
</evidence>
<reference evidence="5" key="1">
    <citation type="journal article" date="2021" name="Nat. Commun.">
        <title>Genetic determinants of endophytism in the Arabidopsis root mycobiome.</title>
        <authorList>
            <person name="Mesny F."/>
            <person name="Miyauchi S."/>
            <person name="Thiergart T."/>
            <person name="Pickel B."/>
            <person name="Atanasova L."/>
            <person name="Karlsson M."/>
            <person name="Huettel B."/>
            <person name="Barry K.W."/>
            <person name="Haridas S."/>
            <person name="Chen C."/>
            <person name="Bauer D."/>
            <person name="Andreopoulos W."/>
            <person name="Pangilinan J."/>
            <person name="LaButti K."/>
            <person name="Riley R."/>
            <person name="Lipzen A."/>
            <person name="Clum A."/>
            <person name="Drula E."/>
            <person name="Henrissat B."/>
            <person name="Kohler A."/>
            <person name="Grigoriev I.V."/>
            <person name="Martin F.M."/>
            <person name="Hacquard S."/>
        </authorList>
    </citation>
    <scope>NUCLEOTIDE SEQUENCE</scope>
    <source>
        <strain evidence="5">MPI-CAGE-AT-0016</strain>
    </source>
</reference>
<evidence type="ECO:0000313" key="5">
    <source>
        <dbReference type="EMBL" id="KAH7347226.1"/>
    </source>
</evidence>
<dbReference type="AlphaFoldDB" id="A0A8K0T4U9"/>
<gene>
    <name evidence="5" type="ORF">B0T11DRAFT_359547</name>
</gene>
<keyword evidence="2 3" id="KW-0378">Hydrolase</keyword>
<evidence type="ECO:0000259" key="4">
    <source>
        <dbReference type="Pfam" id="PF00135"/>
    </source>
</evidence>
<evidence type="ECO:0000256" key="3">
    <source>
        <dbReference type="RuleBase" id="RU361235"/>
    </source>
</evidence>
<keyword evidence="6" id="KW-1185">Reference proteome</keyword>
<evidence type="ECO:0000256" key="2">
    <source>
        <dbReference type="ARBA" id="ARBA00022801"/>
    </source>
</evidence>
<dbReference type="InterPro" id="IPR019826">
    <property type="entry name" value="Carboxylesterase_B_AS"/>
</dbReference>
<dbReference type="EMBL" id="JAGPXD010000007">
    <property type="protein sequence ID" value="KAH7347226.1"/>
    <property type="molecule type" value="Genomic_DNA"/>
</dbReference>
<feature type="domain" description="Carboxylesterase type B" evidence="4">
    <location>
        <begin position="6"/>
        <end position="519"/>
    </location>
</feature>
<sequence>MGSCGPAIEIANGTLLGSRSTTNDLDLFLGIPYAAPPVGDLRLRTPTPHDGWNGIRDATSHGPWCFGNPINLQGFSQNFTKTMSEDCLHINIIRPAGVNATARLPVVAWIHGGAFADGSAADERADGTFLVQRSIAMETPVIFASFNYRLGQFGMIAGSVSRQAGVTNLNLRDQRQALRWIQENVEAFGGDPSRVTIMGESAGAGSVGFHLLAFGGRDEGLFSAAIIQSGGPFMHAVVSRSVAEQDQDFNSVLTATGCTGAQDPLTCLRSVPAEALNSAGARLPPSVDVDGDLIPESTIDAMREGRFVPVPLLAGSNLNEGTAFVLQRSTSPINTDQDFQAFVRGILGGIDVEDDIIQNWTRLYQDEVDNPSAAGLGTVEANPGPTLGALYGKTTLWMGDFMFTACRRVANQAWAAQGIPSYGFLFDAVPANHDAKTVGVAHFMEIPYTFGNTGSKGWEGDPFPADPTEREKHLQLVELMSSMWISFVTSGTPNSHKIQGFDVDWPVYNNTDPTHMQFSALDGSRMEADTWRSEAIELFAKIASNAPSAQE</sequence>
<accession>A0A8K0T4U9</accession>
<comment type="similarity">
    <text evidence="1 3">Belongs to the type-B carboxylesterase/lipase family.</text>
</comment>
<evidence type="ECO:0000256" key="1">
    <source>
        <dbReference type="ARBA" id="ARBA00005964"/>
    </source>
</evidence>
<comment type="caution">
    <text evidence="5">The sequence shown here is derived from an EMBL/GenBank/DDBJ whole genome shotgun (WGS) entry which is preliminary data.</text>
</comment>
<dbReference type="PROSITE" id="PS00122">
    <property type="entry name" value="CARBOXYLESTERASE_B_1"/>
    <property type="match status" value="1"/>
</dbReference>
<dbReference type="InterPro" id="IPR002018">
    <property type="entry name" value="CarbesteraseB"/>
</dbReference>
<name>A0A8K0T4U9_9PEZI</name>
<dbReference type="InterPro" id="IPR029058">
    <property type="entry name" value="AB_hydrolase_fold"/>
</dbReference>